<organism evidence="1 2">
    <name type="scientific">Deinococcus peraridilitoris (strain DSM 19664 / LMG 22246 / CIP 109416 / KR-200)</name>
    <dbReference type="NCBI Taxonomy" id="937777"/>
    <lineage>
        <taxon>Bacteria</taxon>
        <taxon>Thermotogati</taxon>
        <taxon>Deinococcota</taxon>
        <taxon>Deinococci</taxon>
        <taxon>Deinococcales</taxon>
        <taxon>Deinococcaceae</taxon>
        <taxon>Deinococcus</taxon>
    </lineage>
</organism>
<dbReference type="eggNOG" id="COG3415">
    <property type="taxonomic scope" value="Bacteria"/>
</dbReference>
<keyword evidence="2" id="KW-1185">Reference proteome</keyword>
<reference evidence="2" key="1">
    <citation type="submission" date="2012-03" db="EMBL/GenBank/DDBJ databases">
        <title>Complete sequence of chromosome of Deinococcus peraridilitoris DSM 19664.</title>
        <authorList>
            <person name="Lucas S."/>
            <person name="Copeland A."/>
            <person name="Lapidus A."/>
            <person name="Glavina del Rio T."/>
            <person name="Dalin E."/>
            <person name="Tice H."/>
            <person name="Bruce D."/>
            <person name="Goodwin L."/>
            <person name="Pitluck S."/>
            <person name="Peters L."/>
            <person name="Mikhailova N."/>
            <person name="Lu M."/>
            <person name="Kyrpides N."/>
            <person name="Mavromatis K."/>
            <person name="Ivanova N."/>
            <person name="Brettin T."/>
            <person name="Detter J.C."/>
            <person name="Han C."/>
            <person name="Larimer F."/>
            <person name="Land M."/>
            <person name="Hauser L."/>
            <person name="Markowitz V."/>
            <person name="Cheng J.-F."/>
            <person name="Hugenholtz P."/>
            <person name="Woyke T."/>
            <person name="Wu D."/>
            <person name="Pukall R."/>
            <person name="Steenblock K."/>
            <person name="Brambilla E."/>
            <person name="Klenk H.-P."/>
            <person name="Eisen J.A."/>
        </authorList>
    </citation>
    <scope>NUCLEOTIDE SEQUENCE [LARGE SCALE GENOMIC DNA]</scope>
    <source>
        <strain evidence="2">DSM 19664 / LMG 22246 / CIP 109416 / KR-200</strain>
    </source>
</reference>
<dbReference type="PATRIC" id="fig|937777.3.peg.3778"/>
<accession>L0A5R9</accession>
<dbReference type="AlphaFoldDB" id="L0A5R9"/>
<dbReference type="HOGENOM" id="CLU_1438928_0_0_0"/>
<sequence>MQTCFAAKLEARKAGDMLTELEEGLLGPAQHILPGDLLTGQDSRSDREKVRMRARIVRLGHTGFSLEHLAAHFQRCVEAISQDLDRFEQHDVHGLADGQAPGKPAKITPEMVTLVYPKLAEQRVWNCDLLSEAIEQELQVSIKREAIRVKLLELGYRWKRRCYSPARTPDPAAVTESDPLIGALKKGL</sequence>
<dbReference type="InterPro" id="IPR009057">
    <property type="entry name" value="Homeodomain-like_sf"/>
</dbReference>
<protein>
    <submittedName>
        <fullName evidence="1">Transposase</fullName>
    </submittedName>
</protein>
<dbReference type="Proteomes" id="UP000010467">
    <property type="component" value="Chromosome"/>
</dbReference>
<dbReference type="EMBL" id="CP003382">
    <property type="protein sequence ID" value="AFZ69191.1"/>
    <property type="molecule type" value="Genomic_DNA"/>
</dbReference>
<evidence type="ECO:0000313" key="1">
    <source>
        <dbReference type="EMBL" id="AFZ69191.1"/>
    </source>
</evidence>
<dbReference type="SUPFAM" id="SSF46689">
    <property type="entry name" value="Homeodomain-like"/>
    <property type="match status" value="1"/>
</dbReference>
<dbReference type="RefSeq" id="WP_015237487.1">
    <property type="nucleotide sequence ID" value="NC_019793.1"/>
</dbReference>
<name>L0A5R9_DEIPD</name>
<gene>
    <name evidence="1" type="ordered locus">Deipe_3766</name>
</gene>
<dbReference type="KEGG" id="dpd:Deipe_3766"/>
<evidence type="ECO:0000313" key="2">
    <source>
        <dbReference type="Proteomes" id="UP000010467"/>
    </source>
</evidence>
<proteinExistence type="predicted"/>